<dbReference type="EMBL" id="MN740536">
    <property type="protein sequence ID" value="QHU32193.1"/>
    <property type="molecule type" value="Genomic_DNA"/>
</dbReference>
<keyword evidence="1" id="KW-0472">Membrane</keyword>
<feature type="transmembrane region" description="Helical" evidence="1">
    <location>
        <begin position="27"/>
        <end position="48"/>
    </location>
</feature>
<organism evidence="2">
    <name type="scientific">viral metagenome</name>
    <dbReference type="NCBI Taxonomy" id="1070528"/>
    <lineage>
        <taxon>unclassified sequences</taxon>
        <taxon>metagenomes</taxon>
        <taxon>organismal metagenomes</taxon>
    </lineage>
</organism>
<name>A0A6C0LNZ7_9ZZZZ</name>
<keyword evidence="1" id="KW-1133">Transmembrane helix</keyword>
<feature type="transmembrane region" description="Helical" evidence="1">
    <location>
        <begin position="57"/>
        <end position="76"/>
    </location>
</feature>
<keyword evidence="1" id="KW-0812">Transmembrane</keyword>
<sequence>MGNAQSSKTAASGDIVILGVNLNTVNYWYVFYILFSIAVVAGGSYSLYSSATLGKTIIYAVGASLVMVFFGMRWFGNIPEKSNVWPPTINTCPDYLTHNGTGCVDYLGVSSQVGGFPKSTKTTVQYFGGSTTPGPYTSTTVNTAITAADTGRLQAICDACSSGGLTWEGIYDGDTCLVLNRFQATKQFAKATKCTP</sequence>
<evidence type="ECO:0000256" key="1">
    <source>
        <dbReference type="SAM" id="Phobius"/>
    </source>
</evidence>
<reference evidence="2" key="1">
    <citation type="journal article" date="2020" name="Nature">
        <title>Giant virus diversity and host interactions through global metagenomics.</title>
        <authorList>
            <person name="Schulz F."/>
            <person name="Roux S."/>
            <person name="Paez-Espino D."/>
            <person name="Jungbluth S."/>
            <person name="Walsh D.A."/>
            <person name="Denef V.J."/>
            <person name="McMahon K.D."/>
            <person name="Konstantinidis K.T."/>
            <person name="Eloe-Fadrosh E.A."/>
            <person name="Kyrpides N.C."/>
            <person name="Woyke T."/>
        </authorList>
    </citation>
    <scope>NUCLEOTIDE SEQUENCE</scope>
    <source>
        <strain evidence="2">GVMAG-M-3300027963-9</strain>
    </source>
</reference>
<evidence type="ECO:0000313" key="2">
    <source>
        <dbReference type="EMBL" id="QHU32193.1"/>
    </source>
</evidence>
<dbReference type="AlphaFoldDB" id="A0A6C0LNZ7"/>
<proteinExistence type="predicted"/>
<accession>A0A6C0LNZ7</accession>
<protein>
    <submittedName>
        <fullName evidence="2">Uncharacterized protein</fullName>
    </submittedName>
</protein>